<accession>A0A8J4U2I4</accession>
<proteinExistence type="predicted"/>
<reference evidence="1" key="1">
    <citation type="submission" date="2020-07" db="EMBL/GenBank/DDBJ databases">
        <title>Clarias magur genome sequencing, assembly and annotation.</title>
        <authorList>
            <person name="Kushwaha B."/>
            <person name="Kumar R."/>
            <person name="Das P."/>
            <person name="Joshi C.G."/>
            <person name="Kumar D."/>
            <person name="Nagpure N.S."/>
            <person name="Pandey M."/>
            <person name="Agarwal S."/>
            <person name="Srivastava S."/>
            <person name="Singh M."/>
            <person name="Sahoo L."/>
            <person name="Jayasankar P."/>
            <person name="Meher P.K."/>
            <person name="Koringa P.G."/>
            <person name="Iquebal M.A."/>
            <person name="Das S.P."/>
            <person name="Bit A."/>
            <person name="Patnaik S."/>
            <person name="Patel N."/>
            <person name="Shah T.M."/>
            <person name="Hinsu A."/>
            <person name="Jena J.K."/>
        </authorList>
    </citation>
    <scope>NUCLEOTIDE SEQUENCE</scope>
    <source>
        <strain evidence="1">CIFAMagur01</strain>
        <tissue evidence="1">Testis</tissue>
    </source>
</reference>
<feature type="non-terminal residue" evidence="1">
    <location>
        <position position="1"/>
    </location>
</feature>
<comment type="caution">
    <text evidence="1">The sequence shown here is derived from an EMBL/GenBank/DDBJ whole genome shotgun (WGS) entry which is preliminary data.</text>
</comment>
<protein>
    <submittedName>
        <fullName evidence="1">Uncharacterized protein</fullName>
    </submittedName>
</protein>
<keyword evidence="2" id="KW-1185">Reference proteome</keyword>
<dbReference type="EMBL" id="QNUK01000789">
    <property type="protein sequence ID" value="KAF5889614.1"/>
    <property type="molecule type" value="Genomic_DNA"/>
</dbReference>
<organism evidence="1 2">
    <name type="scientific">Clarias magur</name>
    <name type="common">Asian catfish</name>
    <name type="synonym">Macropteronotus magur</name>
    <dbReference type="NCBI Taxonomy" id="1594786"/>
    <lineage>
        <taxon>Eukaryota</taxon>
        <taxon>Metazoa</taxon>
        <taxon>Chordata</taxon>
        <taxon>Craniata</taxon>
        <taxon>Vertebrata</taxon>
        <taxon>Euteleostomi</taxon>
        <taxon>Actinopterygii</taxon>
        <taxon>Neopterygii</taxon>
        <taxon>Teleostei</taxon>
        <taxon>Ostariophysi</taxon>
        <taxon>Siluriformes</taxon>
        <taxon>Clariidae</taxon>
        <taxon>Clarias</taxon>
    </lineage>
</organism>
<evidence type="ECO:0000313" key="2">
    <source>
        <dbReference type="Proteomes" id="UP000727407"/>
    </source>
</evidence>
<evidence type="ECO:0000313" key="1">
    <source>
        <dbReference type="EMBL" id="KAF5889614.1"/>
    </source>
</evidence>
<feature type="non-terminal residue" evidence="1">
    <location>
        <position position="52"/>
    </location>
</feature>
<dbReference type="AlphaFoldDB" id="A0A8J4U2I4"/>
<sequence>RICRQPDCQCDRDNLQQQGCVAGVCEIDVSEPLHDEELVSVLGTQAINSQWT</sequence>
<dbReference type="Proteomes" id="UP000727407">
    <property type="component" value="Unassembled WGS sequence"/>
</dbReference>
<name>A0A8J4U2I4_CLAMG</name>
<gene>
    <name evidence="1" type="ORF">DAT39_020681</name>
</gene>